<dbReference type="GO" id="GO:0008270">
    <property type="term" value="F:zinc ion binding"/>
    <property type="evidence" value="ECO:0007669"/>
    <property type="project" value="UniProtKB-KW"/>
</dbReference>
<dbReference type="InterPro" id="IPR013083">
    <property type="entry name" value="Znf_RING/FYVE/PHD"/>
</dbReference>
<dbReference type="PROSITE" id="PS51805">
    <property type="entry name" value="EPHD"/>
    <property type="match status" value="1"/>
</dbReference>
<protein>
    <recommendedName>
        <fullName evidence="10">PHD-type domain-containing protein</fullName>
    </recommendedName>
</protein>
<dbReference type="GO" id="GO:0005634">
    <property type="term" value="C:nucleus"/>
    <property type="evidence" value="ECO:0007669"/>
    <property type="project" value="TreeGrafter"/>
</dbReference>
<feature type="compositionally biased region" description="Low complexity" evidence="5">
    <location>
        <begin position="587"/>
        <end position="600"/>
    </location>
</feature>
<dbReference type="InterPro" id="IPR052440">
    <property type="entry name" value="Trans_Reg/Chrom_Remod"/>
</dbReference>
<feature type="region of interest" description="Disordered" evidence="5">
    <location>
        <begin position="1216"/>
        <end position="1237"/>
    </location>
</feature>
<evidence type="ECO:0000256" key="1">
    <source>
        <dbReference type="ARBA" id="ARBA00022553"/>
    </source>
</evidence>
<dbReference type="InterPro" id="IPR001965">
    <property type="entry name" value="Znf_PHD"/>
</dbReference>
<evidence type="ECO:0000256" key="4">
    <source>
        <dbReference type="ARBA" id="ARBA00022833"/>
    </source>
</evidence>
<evidence type="ECO:0000259" key="6">
    <source>
        <dbReference type="PROSITE" id="PS50864"/>
    </source>
</evidence>
<feature type="compositionally biased region" description="Gly residues" evidence="5">
    <location>
        <begin position="149"/>
        <end position="160"/>
    </location>
</feature>
<evidence type="ECO:0000256" key="3">
    <source>
        <dbReference type="ARBA" id="ARBA00022771"/>
    </source>
</evidence>
<feature type="region of interest" description="Disordered" evidence="5">
    <location>
        <begin position="563"/>
        <end position="606"/>
    </location>
</feature>
<evidence type="ECO:0000313" key="8">
    <source>
        <dbReference type="EMBL" id="KAG2493673.1"/>
    </source>
</evidence>
<evidence type="ECO:0008006" key="10">
    <source>
        <dbReference type="Google" id="ProtNLM"/>
    </source>
</evidence>
<name>A0A835Y2W4_9CHLO</name>
<feature type="compositionally biased region" description="Basic and acidic residues" evidence="5">
    <location>
        <begin position="412"/>
        <end position="422"/>
    </location>
</feature>
<feature type="domain" description="PHD-type" evidence="7">
    <location>
        <begin position="810"/>
        <end position="915"/>
    </location>
</feature>
<feature type="compositionally biased region" description="Basic residues" evidence="5">
    <location>
        <begin position="272"/>
        <end position="281"/>
    </location>
</feature>
<feature type="compositionally biased region" description="Low complexity" evidence="5">
    <location>
        <begin position="986"/>
        <end position="1009"/>
    </location>
</feature>
<gene>
    <name evidence="8" type="ORF">HYH03_008187</name>
</gene>
<accession>A0A835Y2W4</accession>
<evidence type="ECO:0000313" key="9">
    <source>
        <dbReference type="Proteomes" id="UP000612055"/>
    </source>
</evidence>
<dbReference type="EMBL" id="JAEHOE010000036">
    <property type="protein sequence ID" value="KAG2493673.1"/>
    <property type="molecule type" value="Genomic_DNA"/>
</dbReference>
<dbReference type="InterPro" id="IPR000770">
    <property type="entry name" value="SAND_dom"/>
</dbReference>
<feature type="region of interest" description="Disordered" evidence="5">
    <location>
        <begin position="922"/>
        <end position="947"/>
    </location>
</feature>
<sequence>MCGMSQRTSAPAGPSSEAHLLSRRTGPSGRISPSPPADMDAEDDDDDCAELSEDQEVRVVCNGNFGTFLLPTQTVHCHCARCCSAGPAGPQGVGQAPPITPTEFERHSGLLTAKKWRNSIRLAAGDGTITIGKWLEQHNILPRPKCSGGPLGSPGPGGSNAGVFAPHGLDAGPGYHPGPSSGNDSHHTGGMSGRPGAADPAMAQGLRSTLPPSRYPASEYVTGEEDEDYDGGGGGGHMGGDNGDGEGYDDGDGGDDEDYDGEAGYGEDGHGMHGRMGRRPVQRSARLVGGAVRLERRGPMGGRLQAPGGLGRLAVMRHRAGGSRGSGAPLPRPSGPSGAGSGVRRVSDGRRHGSDSQDEGAGGERKRGGHSSSEGSPPSDDRRDGSGGSGEGDGSGTGDAGDSRRPGPAGNADDHKNDDGRRHGSTKPGQQSHLGREGSGDGNGQDRSARHASAAKRLPQDYMAGSEAGPANKRARTRPGPNAPGTSAGELASISDVAGPQVRGWRYLGAAAGPAAEQVIISVTINGRVYTGLLAPQQVPPPTMGGRAALPVSAAPSVVAPSASAGRKSMGRPHPSFPVGRPSALIGRPGSGPLSPGRQPAEPEVMPEPCPLDDGPLDDGMPADCPRCALCHRCAHPVLALPPPTPKTATAPSAELLALPPPPTAAAADPASVTIKLELSGSMDVDAEARHEAAAAAEAKPEAEAAEALAMSAAREDSGPSAVRLGRVEPAELVGASPPHAPVDMEEEHHEAWQEPTKRDSESGNPKTETAMDATAIVSAASADAAALVPALMVAEAPELAREASRTAREKGSGLGPLVEIKVGAEHGAASSSVLVHSQCALWSPDVFLIGGTMYGVAAVIKRGRARRCTHCGRSGATLTCCSAKCGRAYHLPCAMEAGAVLVAEPYSVACPDHRSINLHTTASGQLPSRANSCRQRPSMSIDGSHSTASASAGCGYAGPREQVQLPACLQNSSGRRFTLQPPVPSSQQQGAQQPAVVSPTAAAAAAGGTPPPPQIESLPARQPSRGGDVAGGLPALMMLRGQPGLGGCGLPQPPASCMPPPRTTSAGANTIPAAPAAEAAPAEPADEAEEPEPCIDTDGHDVAAAEALAPKRLRVDVGGFEGATAKPVGAAAEAAAAAAAASAPVSPTSWPGANAFLFERRAAQAAAVNANIANAATRAANALAALYGTSAATMGLSSGHLETSAASDLTALMSSQAGKRRRDDADGAGEADGAAANDSRLRVLSCSQPAMPSGNASVNVGSNAGNGLHVPAVFMRRYSGGGGSPIDGNDGGDYDQDHDMAMDAAGAGSHAGGGMSHHGHGHHRSVTPDGVHDLLRLGQAARHLGSGSLANEASVGSPFVSPPVRGMPGGGGRPRHHHPHSQAYVDGRSALVGEGSQDGSPHHNGGGFPGLHPAHVLPRAARNIESLLPSRPLLHNPYVPSSGDPSADLALSKIAQNGSREVEAELLGGTTGRAGHSGRCAVCVIQRKGKCGTESAPKKCLRRQLVALQRATGGNPPAITEEMLEEHLQAVGVTVADIDVCVEPTYGEENRAAAVTAAAEQRARERARRETWSLPLGQGSGAAGRRAHQQY</sequence>
<keyword evidence="2" id="KW-0479">Metal-binding</keyword>
<keyword evidence="1" id="KW-0597">Phosphoprotein</keyword>
<dbReference type="GO" id="GO:0003677">
    <property type="term" value="F:DNA binding"/>
    <property type="evidence" value="ECO:0007669"/>
    <property type="project" value="InterPro"/>
</dbReference>
<dbReference type="PANTHER" id="PTHR14955">
    <property type="entry name" value="RETINOIC ACID INDUCED 1/TRANSCRIPTION FACTOR 20"/>
    <property type="match status" value="1"/>
</dbReference>
<dbReference type="Gene3D" id="3.30.40.10">
    <property type="entry name" value="Zinc/RING finger domain, C3HC4 (zinc finger)"/>
    <property type="match status" value="1"/>
</dbReference>
<feature type="domain" description="SAND" evidence="6">
    <location>
        <begin position="46"/>
        <end position="142"/>
    </location>
</feature>
<dbReference type="Pfam" id="PF13771">
    <property type="entry name" value="zf-HC5HC2H"/>
    <property type="match status" value="1"/>
</dbReference>
<dbReference type="SMART" id="SM00249">
    <property type="entry name" value="PHD"/>
    <property type="match status" value="1"/>
</dbReference>
<feature type="region of interest" description="Disordered" evidence="5">
    <location>
        <begin position="1308"/>
        <end position="1330"/>
    </location>
</feature>
<feature type="compositionally biased region" description="Acidic residues" evidence="5">
    <location>
        <begin position="243"/>
        <end position="261"/>
    </location>
</feature>
<feature type="region of interest" description="Disordered" evidence="5">
    <location>
        <begin position="976"/>
        <end position="1033"/>
    </location>
</feature>
<dbReference type="PROSITE" id="PS50864">
    <property type="entry name" value="SAND"/>
    <property type="match status" value="1"/>
</dbReference>
<reference evidence="8" key="1">
    <citation type="journal article" date="2020" name="bioRxiv">
        <title>Comparative genomics of Chlamydomonas.</title>
        <authorList>
            <person name="Craig R.J."/>
            <person name="Hasan A.R."/>
            <person name="Ness R.W."/>
            <person name="Keightley P.D."/>
        </authorList>
    </citation>
    <scope>NUCLEOTIDE SEQUENCE</scope>
    <source>
        <strain evidence="8">CCAP 11/70</strain>
    </source>
</reference>
<feature type="compositionally biased region" description="Basic and acidic residues" evidence="5">
    <location>
        <begin position="747"/>
        <end position="762"/>
    </location>
</feature>
<dbReference type="GO" id="GO:0006357">
    <property type="term" value="P:regulation of transcription by RNA polymerase II"/>
    <property type="evidence" value="ECO:0007669"/>
    <property type="project" value="TreeGrafter"/>
</dbReference>
<feature type="compositionally biased region" description="Gly residues" evidence="5">
    <location>
        <begin position="231"/>
        <end position="242"/>
    </location>
</feature>
<feature type="region of interest" description="Disordered" evidence="5">
    <location>
        <begin position="1350"/>
        <end position="1415"/>
    </location>
</feature>
<feature type="compositionally biased region" description="Basic and acidic residues" evidence="5">
    <location>
        <begin position="345"/>
        <end position="355"/>
    </location>
</feature>
<proteinExistence type="predicted"/>
<dbReference type="PANTHER" id="PTHR14955:SF4">
    <property type="entry name" value="PHD-TYPE DOMAIN-CONTAINING PROTEIN"/>
    <property type="match status" value="1"/>
</dbReference>
<feature type="region of interest" description="Disordered" evidence="5">
    <location>
        <begin position="1567"/>
        <end position="1592"/>
    </location>
</feature>
<keyword evidence="4" id="KW-0862">Zinc</keyword>
<feature type="region of interest" description="Disordered" evidence="5">
    <location>
        <begin position="1"/>
        <end position="47"/>
    </location>
</feature>
<evidence type="ECO:0000259" key="7">
    <source>
        <dbReference type="PROSITE" id="PS51805"/>
    </source>
</evidence>
<comment type="caution">
    <text evidence="8">The sequence shown here is derived from an EMBL/GenBank/DDBJ whole genome shotgun (WGS) entry which is preliminary data.</text>
</comment>
<dbReference type="InterPro" id="IPR034732">
    <property type="entry name" value="EPHD"/>
</dbReference>
<dbReference type="InterPro" id="IPR010919">
    <property type="entry name" value="SAND-like_dom_sf"/>
</dbReference>
<feature type="region of interest" description="Disordered" evidence="5">
    <location>
        <begin position="734"/>
        <end position="769"/>
    </location>
</feature>
<evidence type="ECO:0000256" key="2">
    <source>
        <dbReference type="ARBA" id="ARBA00022723"/>
    </source>
</evidence>
<feature type="compositionally biased region" description="Gly residues" evidence="5">
    <location>
        <begin position="386"/>
        <end position="399"/>
    </location>
</feature>
<organism evidence="8 9">
    <name type="scientific">Edaphochlamys debaryana</name>
    <dbReference type="NCBI Taxonomy" id="47281"/>
    <lineage>
        <taxon>Eukaryota</taxon>
        <taxon>Viridiplantae</taxon>
        <taxon>Chlorophyta</taxon>
        <taxon>core chlorophytes</taxon>
        <taxon>Chlorophyceae</taxon>
        <taxon>CS clade</taxon>
        <taxon>Chlamydomonadales</taxon>
        <taxon>Chlamydomonadales incertae sedis</taxon>
        <taxon>Edaphochlamys</taxon>
    </lineage>
</organism>
<keyword evidence="3" id="KW-0863">Zinc-finger</keyword>
<dbReference type="Proteomes" id="UP000612055">
    <property type="component" value="Unassembled WGS sequence"/>
</dbReference>
<evidence type="ECO:0000256" key="5">
    <source>
        <dbReference type="SAM" id="MobiDB-lite"/>
    </source>
</evidence>
<dbReference type="OrthoDB" id="10029243at2759"/>
<feature type="region of interest" description="Disordered" evidence="5">
    <location>
        <begin position="145"/>
        <end position="492"/>
    </location>
</feature>
<dbReference type="Gene3D" id="3.10.390.10">
    <property type="entry name" value="SAND domain-like"/>
    <property type="match status" value="1"/>
</dbReference>
<keyword evidence="9" id="KW-1185">Reference proteome</keyword>